<dbReference type="PANTHER" id="PTHR46599">
    <property type="entry name" value="PIGGYBAC TRANSPOSABLE ELEMENT-DERIVED PROTEIN 4"/>
    <property type="match status" value="1"/>
</dbReference>
<protein>
    <recommendedName>
        <fullName evidence="1">PiggyBac transposable element-derived protein domain-containing protein</fullName>
    </recommendedName>
</protein>
<dbReference type="Pfam" id="PF13843">
    <property type="entry name" value="DDE_Tnp_1_7"/>
    <property type="match status" value="1"/>
</dbReference>
<keyword evidence="3" id="KW-1185">Reference proteome</keyword>
<dbReference type="InterPro" id="IPR029526">
    <property type="entry name" value="PGBD"/>
</dbReference>
<evidence type="ECO:0000259" key="1">
    <source>
        <dbReference type="Pfam" id="PF13843"/>
    </source>
</evidence>
<dbReference type="AlphaFoldDB" id="A0A329RED3"/>
<sequence length="212" mass="23584">MDRAWKIRKVVEVLQRTFREGYVVPAELSFDEVILPSRRSFNKCACTEGEAPQVGLESLHVVQFEVYCGKKQHQSDKHKPDKKEGPAAAARNLRAVLGDSPGGTGKRLVVIDCFYTSVDLAIELLLMGFYCVGTTMTNPVGFYKEVVSKSKSRPKNVDRGPCKIVESIKVPGLTAICWMDSNPVPFLASSRSVGLDRVVRRDQTGEQNEYSK</sequence>
<evidence type="ECO:0000313" key="3">
    <source>
        <dbReference type="Proteomes" id="UP000251314"/>
    </source>
</evidence>
<feature type="domain" description="PiggyBac transposable element-derived protein" evidence="1">
    <location>
        <begin position="4"/>
        <end position="204"/>
    </location>
</feature>
<evidence type="ECO:0000313" key="2">
    <source>
        <dbReference type="EMBL" id="RAW23045.1"/>
    </source>
</evidence>
<organism evidence="2 3">
    <name type="scientific">Phytophthora cactorum</name>
    <dbReference type="NCBI Taxonomy" id="29920"/>
    <lineage>
        <taxon>Eukaryota</taxon>
        <taxon>Sar</taxon>
        <taxon>Stramenopiles</taxon>
        <taxon>Oomycota</taxon>
        <taxon>Peronosporomycetes</taxon>
        <taxon>Peronosporales</taxon>
        <taxon>Peronosporaceae</taxon>
        <taxon>Phytophthora</taxon>
    </lineage>
</organism>
<dbReference type="STRING" id="29920.A0A329RED3"/>
<dbReference type="OrthoDB" id="120672at2759"/>
<dbReference type="EMBL" id="MJFZ01001146">
    <property type="protein sequence ID" value="RAW23045.1"/>
    <property type="molecule type" value="Genomic_DNA"/>
</dbReference>
<dbReference type="PANTHER" id="PTHR46599:SF3">
    <property type="entry name" value="PIGGYBAC TRANSPOSABLE ELEMENT-DERIVED PROTEIN 4"/>
    <property type="match status" value="1"/>
</dbReference>
<proteinExistence type="predicted"/>
<name>A0A329RED3_9STRA</name>
<comment type="caution">
    <text evidence="2">The sequence shown here is derived from an EMBL/GenBank/DDBJ whole genome shotgun (WGS) entry which is preliminary data.</text>
</comment>
<dbReference type="VEuPathDB" id="FungiDB:PC110_g20519"/>
<dbReference type="Proteomes" id="UP000251314">
    <property type="component" value="Unassembled WGS sequence"/>
</dbReference>
<gene>
    <name evidence="2" type="ORF">PC110_g20519</name>
</gene>
<reference evidence="2 3" key="1">
    <citation type="submission" date="2018-01" db="EMBL/GenBank/DDBJ databases">
        <title>Draft genome of the strawberry crown rot pathogen Phytophthora cactorum.</title>
        <authorList>
            <person name="Armitage A.D."/>
            <person name="Lysoe E."/>
            <person name="Nellist C.F."/>
            <person name="Harrison R.J."/>
            <person name="Brurberg M.B."/>
        </authorList>
    </citation>
    <scope>NUCLEOTIDE SEQUENCE [LARGE SCALE GENOMIC DNA]</scope>
    <source>
        <strain evidence="2 3">10300</strain>
    </source>
</reference>
<accession>A0A329RED3</accession>